<evidence type="ECO:0000256" key="4">
    <source>
        <dbReference type="ARBA" id="ARBA00022989"/>
    </source>
</evidence>
<organism evidence="7 8">
    <name type="scientific">Triticum urartu</name>
    <name type="common">Red wild einkorn</name>
    <name type="synonym">Crithodium urartu</name>
    <dbReference type="NCBI Taxonomy" id="4572"/>
    <lineage>
        <taxon>Eukaryota</taxon>
        <taxon>Viridiplantae</taxon>
        <taxon>Streptophyta</taxon>
        <taxon>Embryophyta</taxon>
        <taxon>Tracheophyta</taxon>
        <taxon>Spermatophyta</taxon>
        <taxon>Magnoliopsida</taxon>
        <taxon>Liliopsida</taxon>
        <taxon>Poales</taxon>
        <taxon>Poaceae</taxon>
        <taxon>BOP clade</taxon>
        <taxon>Pooideae</taxon>
        <taxon>Triticodae</taxon>
        <taxon>Triticeae</taxon>
        <taxon>Triticinae</taxon>
        <taxon>Triticum</taxon>
    </lineage>
</organism>
<dbReference type="Pfam" id="PF13855">
    <property type="entry name" value="LRR_8"/>
    <property type="match status" value="1"/>
</dbReference>
<dbReference type="Gene3D" id="3.80.10.10">
    <property type="entry name" value="Ribonuclease Inhibitor"/>
    <property type="match status" value="1"/>
</dbReference>
<evidence type="ECO:0000256" key="3">
    <source>
        <dbReference type="ARBA" id="ARBA00022729"/>
    </source>
</evidence>
<evidence type="ECO:0000256" key="2">
    <source>
        <dbReference type="ARBA" id="ARBA00022692"/>
    </source>
</evidence>
<dbReference type="PANTHER" id="PTHR48063">
    <property type="entry name" value="LRR RECEPTOR-LIKE KINASE"/>
    <property type="match status" value="1"/>
</dbReference>
<evidence type="ECO:0000313" key="8">
    <source>
        <dbReference type="Proteomes" id="UP000015106"/>
    </source>
</evidence>
<protein>
    <submittedName>
        <fullName evidence="7">Uncharacterized protein</fullName>
    </submittedName>
</protein>
<evidence type="ECO:0000313" key="7">
    <source>
        <dbReference type="EnsemblPlants" id="TuG1812G0300004619.01.T01.cds315905"/>
    </source>
</evidence>
<dbReference type="AlphaFoldDB" id="A0A8R7TZP9"/>
<reference evidence="8" key="1">
    <citation type="journal article" date="2013" name="Nature">
        <title>Draft genome of the wheat A-genome progenitor Triticum urartu.</title>
        <authorList>
            <person name="Ling H.Q."/>
            <person name="Zhao S."/>
            <person name="Liu D."/>
            <person name="Wang J."/>
            <person name="Sun H."/>
            <person name="Zhang C."/>
            <person name="Fan H."/>
            <person name="Li D."/>
            <person name="Dong L."/>
            <person name="Tao Y."/>
            <person name="Gao C."/>
            <person name="Wu H."/>
            <person name="Li Y."/>
            <person name="Cui Y."/>
            <person name="Guo X."/>
            <person name="Zheng S."/>
            <person name="Wang B."/>
            <person name="Yu K."/>
            <person name="Liang Q."/>
            <person name="Yang W."/>
            <person name="Lou X."/>
            <person name="Chen J."/>
            <person name="Feng M."/>
            <person name="Jian J."/>
            <person name="Zhang X."/>
            <person name="Luo G."/>
            <person name="Jiang Y."/>
            <person name="Liu J."/>
            <person name="Wang Z."/>
            <person name="Sha Y."/>
            <person name="Zhang B."/>
            <person name="Wu H."/>
            <person name="Tang D."/>
            <person name="Shen Q."/>
            <person name="Xue P."/>
            <person name="Zou S."/>
            <person name="Wang X."/>
            <person name="Liu X."/>
            <person name="Wang F."/>
            <person name="Yang Y."/>
            <person name="An X."/>
            <person name="Dong Z."/>
            <person name="Zhang K."/>
            <person name="Zhang X."/>
            <person name="Luo M.C."/>
            <person name="Dvorak J."/>
            <person name="Tong Y."/>
            <person name="Wang J."/>
            <person name="Yang H."/>
            <person name="Li Z."/>
            <person name="Wang D."/>
            <person name="Zhang A."/>
            <person name="Wang J."/>
        </authorList>
    </citation>
    <scope>NUCLEOTIDE SEQUENCE</scope>
    <source>
        <strain evidence="8">cv. G1812</strain>
    </source>
</reference>
<sequence>MAAYRCSNRVLALSLRNAPGGAELDDRGFYEGALVGRISPSLLSLSRLRHLDLSRNYLDAALPAFLGGLRSLRYLNLSGICISGEVPPQLGNLSRLRSLDLSSDFGTQLLRSSDLSWLARLPLLRHLSLSSIDTSRALDWPQAVSMLPSLRILYLSSCSLPSTDQWQLPPAGLRNLTNLE</sequence>
<evidence type="ECO:0000256" key="5">
    <source>
        <dbReference type="ARBA" id="ARBA00023136"/>
    </source>
</evidence>
<keyword evidence="6" id="KW-0325">Glycoprotein</keyword>
<dbReference type="Gramene" id="TuG1812G0300004619.01.T01">
    <property type="protein sequence ID" value="TuG1812G0300004619.01.T01.cds315905"/>
    <property type="gene ID" value="TuG1812G0300004619.01"/>
</dbReference>
<dbReference type="Pfam" id="PF00560">
    <property type="entry name" value="LRR_1"/>
    <property type="match status" value="1"/>
</dbReference>
<keyword evidence="2" id="KW-0812">Transmembrane</keyword>
<dbReference type="Proteomes" id="UP000015106">
    <property type="component" value="Chromosome 3"/>
</dbReference>
<dbReference type="InterPro" id="IPR032675">
    <property type="entry name" value="LRR_dom_sf"/>
</dbReference>
<reference evidence="7" key="2">
    <citation type="submission" date="2018-03" db="EMBL/GenBank/DDBJ databases">
        <title>The Triticum urartu genome reveals the dynamic nature of wheat genome evolution.</title>
        <authorList>
            <person name="Ling H."/>
            <person name="Ma B."/>
            <person name="Shi X."/>
            <person name="Liu H."/>
            <person name="Dong L."/>
            <person name="Sun H."/>
            <person name="Cao Y."/>
            <person name="Gao Q."/>
            <person name="Zheng S."/>
            <person name="Li Y."/>
            <person name="Yu Y."/>
            <person name="Du H."/>
            <person name="Qi M."/>
            <person name="Li Y."/>
            <person name="Yu H."/>
            <person name="Cui Y."/>
            <person name="Wang N."/>
            <person name="Chen C."/>
            <person name="Wu H."/>
            <person name="Zhao Y."/>
            <person name="Zhang J."/>
            <person name="Li Y."/>
            <person name="Zhou W."/>
            <person name="Zhang B."/>
            <person name="Hu W."/>
            <person name="Eijk M."/>
            <person name="Tang J."/>
            <person name="Witsenboer H."/>
            <person name="Zhao S."/>
            <person name="Li Z."/>
            <person name="Zhang A."/>
            <person name="Wang D."/>
            <person name="Liang C."/>
        </authorList>
    </citation>
    <scope>NUCLEOTIDE SEQUENCE [LARGE SCALE GENOMIC DNA]</scope>
    <source>
        <strain evidence="7">cv. G1812</strain>
    </source>
</reference>
<proteinExistence type="predicted"/>
<dbReference type="SUPFAM" id="SSF52047">
    <property type="entry name" value="RNI-like"/>
    <property type="match status" value="1"/>
</dbReference>
<dbReference type="InterPro" id="IPR046956">
    <property type="entry name" value="RLP23-like"/>
</dbReference>
<keyword evidence="5" id="KW-0472">Membrane</keyword>
<keyword evidence="3" id="KW-0732">Signal</keyword>
<accession>A0A8R7TZP9</accession>
<evidence type="ECO:0000256" key="1">
    <source>
        <dbReference type="ARBA" id="ARBA00004479"/>
    </source>
</evidence>
<name>A0A8R7TZP9_TRIUA</name>
<keyword evidence="8" id="KW-1185">Reference proteome</keyword>
<comment type="subcellular location">
    <subcellularLocation>
        <location evidence="1">Membrane</location>
        <topology evidence="1">Single-pass type I membrane protein</topology>
    </subcellularLocation>
</comment>
<evidence type="ECO:0000256" key="6">
    <source>
        <dbReference type="ARBA" id="ARBA00023180"/>
    </source>
</evidence>
<dbReference type="InterPro" id="IPR001611">
    <property type="entry name" value="Leu-rich_rpt"/>
</dbReference>
<reference evidence="7" key="3">
    <citation type="submission" date="2022-06" db="UniProtKB">
        <authorList>
            <consortium name="EnsemblPlants"/>
        </authorList>
    </citation>
    <scope>IDENTIFICATION</scope>
</reference>
<dbReference type="GO" id="GO:0016020">
    <property type="term" value="C:membrane"/>
    <property type="evidence" value="ECO:0007669"/>
    <property type="project" value="UniProtKB-SubCell"/>
</dbReference>
<dbReference type="PANTHER" id="PTHR48063:SF90">
    <property type="entry name" value="OS11G0565920 PROTEIN"/>
    <property type="match status" value="1"/>
</dbReference>
<dbReference type="EnsemblPlants" id="TuG1812G0300004619.01.T01">
    <property type="protein sequence ID" value="TuG1812G0300004619.01.T01.cds315905"/>
    <property type="gene ID" value="TuG1812G0300004619.01"/>
</dbReference>
<keyword evidence="4" id="KW-1133">Transmembrane helix</keyword>